<dbReference type="EMBL" id="FOUU01000012">
    <property type="protein sequence ID" value="SFN05273.1"/>
    <property type="molecule type" value="Genomic_DNA"/>
</dbReference>
<dbReference type="STRING" id="39841.SAMN05660836_02470"/>
<name>A0A1I4VVQ7_9BACT</name>
<proteinExistence type="predicted"/>
<accession>A0A1I4VVQ7</accession>
<protein>
    <recommendedName>
        <fullName evidence="3">Restriction endonuclease</fullName>
    </recommendedName>
</protein>
<dbReference type="RefSeq" id="WP_093396199.1">
    <property type="nucleotide sequence ID" value="NZ_FOUU01000012.1"/>
</dbReference>
<keyword evidence="2" id="KW-1185">Reference proteome</keyword>
<evidence type="ECO:0000313" key="1">
    <source>
        <dbReference type="EMBL" id="SFN05273.1"/>
    </source>
</evidence>
<evidence type="ECO:0000313" key="2">
    <source>
        <dbReference type="Proteomes" id="UP000199611"/>
    </source>
</evidence>
<evidence type="ECO:0008006" key="3">
    <source>
        <dbReference type="Google" id="ProtNLM"/>
    </source>
</evidence>
<dbReference type="Proteomes" id="UP000199611">
    <property type="component" value="Unassembled WGS sequence"/>
</dbReference>
<reference evidence="1 2" key="1">
    <citation type="submission" date="2016-10" db="EMBL/GenBank/DDBJ databases">
        <authorList>
            <person name="de Groot N.N."/>
        </authorList>
    </citation>
    <scope>NUCLEOTIDE SEQUENCE [LARGE SCALE GENOMIC DNA]</scope>
    <source>
        <strain evidence="1 2">DSM 9990</strain>
    </source>
</reference>
<gene>
    <name evidence="1" type="ORF">SAMN05660836_02470</name>
</gene>
<dbReference type="AlphaFoldDB" id="A0A1I4VVQ7"/>
<sequence length="234" mass="27218">MNEKAIKELQGIINTYEDLVQGIDKRAKKSNERAYGGIIRANKGKLVESVAEQLVRIAWEDLEMNEHRLSFRHHTIKIPINRKYIKKIKSPKVRKFIIKNIEHMYYRIKPDVQVYVDNNFKISIECKAYTENAMLKRILVDCTLIKHVFPDVKFVLLQLESQLGGDYSEVFKEVHFGSPSTHALLSYFDIDLNIITLLEGERKVDKPIHKSGFLKPLKMEALLKAINVLKELLK</sequence>
<dbReference type="OrthoDB" id="9811614at2"/>
<organism evidence="1 2">
    <name type="scientific">Thermodesulforhabdus norvegica</name>
    <dbReference type="NCBI Taxonomy" id="39841"/>
    <lineage>
        <taxon>Bacteria</taxon>
        <taxon>Pseudomonadati</taxon>
        <taxon>Thermodesulfobacteriota</taxon>
        <taxon>Syntrophobacteria</taxon>
        <taxon>Syntrophobacterales</taxon>
        <taxon>Thermodesulforhabdaceae</taxon>
        <taxon>Thermodesulforhabdus</taxon>
    </lineage>
</organism>